<name>A0ABY5WCK4_9ACTN</name>
<proteinExistence type="predicted"/>
<organism evidence="1 2">
    <name type="scientific">Dactylosporangium fulvum</name>
    <dbReference type="NCBI Taxonomy" id="53359"/>
    <lineage>
        <taxon>Bacteria</taxon>
        <taxon>Bacillati</taxon>
        <taxon>Actinomycetota</taxon>
        <taxon>Actinomycetes</taxon>
        <taxon>Micromonosporales</taxon>
        <taxon>Micromonosporaceae</taxon>
        <taxon>Dactylosporangium</taxon>
    </lineage>
</organism>
<reference evidence="1" key="2">
    <citation type="submission" date="2022-09" db="EMBL/GenBank/DDBJ databases">
        <title>Biosynthetic gene clusters of Dactylosporangioum fulvum.</title>
        <authorList>
            <person name="Caradec T."/>
        </authorList>
    </citation>
    <scope>NUCLEOTIDE SEQUENCE</scope>
    <source>
        <strain evidence="1">NRRL B-16292</strain>
    </source>
</reference>
<evidence type="ECO:0000313" key="1">
    <source>
        <dbReference type="EMBL" id="UWP87282.1"/>
    </source>
</evidence>
<dbReference type="EMBL" id="CP073720">
    <property type="protein sequence ID" value="UWP87282.1"/>
    <property type="molecule type" value="Genomic_DNA"/>
</dbReference>
<sequence>MDLCDSGKLAFVRAGTHRRIRRAEHSVRRGC</sequence>
<dbReference type="Proteomes" id="UP001059617">
    <property type="component" value="Chromosome"/>
</dbReference>
<accession>A0ABY5WCK4</accession>
<evidence type="ECO:0000313" key="2">
    <source>
        <dbReference type="Proteomes" id="UP001059617"/>
    </source>
</evidence>
<protein>
    <submittedName>
        <fullName evidence="1">Uncharacterized protein</fullName>
    </submittedName>
</protein>
<keyword evidence="2" id="KW-1185">Reference proteome</keyword>
<reference evidence="1" key="1">
    <citation type="submission" date="2021-04" db="EMBL/GenBank/DDBJ databases">
        <authorList>
            <person name="Hartkoorn R.C."/>
            <person name="Beaudoing E."/>
            <person name="Hot D."/>
        </authorList>
    </citation>
    <scope>NUCLEOTIDE SEQUENCE</scope>
    <source>
        <strain evidence="1">NRRL B-16292</strain>
    </source>
</reference>
<gene>
    <name evidence="1" type="ORF">Dfulv_02120</name>
</gene>
<dbReference type="RefSeq" id="WP_259867334.1">
    <property type="nucleotide sequence ID" value="NZ_CP073720.1"/>
</dbReference>